<organism evidence="2 3">
    <name type="scientific">Strongyloides venezuelensis</name>
    <name type="common">Threadworm</name>
    <dbReference type="NCBI Taxonomy" id="75913"/>
    <lineage>
        <taxon>Eukaryota</taxon>
        <taxon>Metazoa</taxon>
        <taxon>Ecdysozoa</taxon>
        <taxon>Nematoda</taxon>
        <taxon>Chromadorea</taxon>
        <taxon>Rhabditida</taxon>
        <taxon>Tylenchina</taxon>
        <taxon>Panagrolaimomorpha</taxon>
        <taxon>Strongyloidoidea</taxon>
        <taxon>Strongyloididae</taxon>
        <taxon>Strongyloides</taxon>
    </lineage>
</organism>
<feature type="compositionally biased region" description="Polar residues" evidence="1">
    <location>
        <begin position="39"/>
        <end position="55"/>
    </location>
</feature>
<name>A0A0K0FA61_STRVS</name>
<reference evidence="3" key="2">
    <citation type="submission" date="2015-08" db="UniProtKB">
        <authorList>
            <consortium name="WormBaseParasite"/>
        </authorList>
    </citation>
    <scope>IDENTIFICATION</scope>
</reference>
<dbReference type="WBParaSite" id="SVE_0571400.1">
    <property type="protein sequence ID" value="SVE_0571400.1"/>
    <property type="gene ID" value="SVE_0571400"/>
</dbReference>
<proteinExistence type="predicted"/>
<keyword evidence="2" id="KW-1185">Reference proteome</keyword>
<evidence type="ECO:0000313" key="2">
    <source>
        <dbReference type="Proteomes" id="UP000035680"/>
    </source>
</evidence>
<feature type="compositionally biased region" description="Basic and acidic residues" evidence="1">
    <location>
        <begin position="24"/>
        <end position="38"/>
    </location>
</feature>
<reference evidence="2" key="1">
    <citation type="submission" date="2014-07" db="EMBL/GenBank/DDBJ databases">
        <authorList>
            <person name="Martin A.A"/>
            <person name="De Silva N."/>
        </authorList>
    </citation>
    <scope>NUCLEOTIDE SEQUENCE</scope>
</reference>
<evidence type="ECO:0000256" key="1">
    <source>
        <dbReference type="SAM" id="MobiDB-lite"/>
    </source>
</evidence>
<evidence type="ECO:0000313" key="3">
    <source>
        <dbReference type="WBParaSite" id="SVE_0571400.1"/>
    </source>
</evidence>
<dbReference type="AlphaFoldDB" id="A0A0K0FA61"/>
<feature type="region of interest" description="Disordered" evidence="1">
    <location>
        <begin position="24"/>
        <end position="55"/>
    </location>
</feature>
<accession>A0A0K0FA61</accession>
<sequence length="194" mass="22050">MGIKDNFVNMLGEFVQMNKCPELRSKSDVSECEREKSTTDGFRSRSSTNEGINNEINPYRRHSIQIHVGAEGPPESMVRHRTYSVNSSSVRETHIDKDLKEAAKAARKNKRYSMGTIETNKSGSFKDLNKTTQTYRLFSKPRPKSLVLSGDEDEVFEKSPAEPKNVIKEEDDDQTYGDCIKIDRTTNVVTIITH</sequence>
<protein>
    <submittedName>
        <fullName evidence="3">MLF1</fullName>
    </submittedName>
</protein>
<dbReference type="Proteomes" id="UP000035680">
    <property type="component" value="Unassembled WGS sequence"/>
</dbReference>